<keyword evidence="2" id="KW-0808">Transferase</keyword>
<dbReference type="InterPro" id="IPR001173">
    <property type="entry name" value="Glyco_trans_2-like"/>
</dbReference>
<dbReference type="Pfam" id="PF00535">
    <property type="entry name" value="Glycos_transf_2"/>
    <property type="match status" value="1"/>
</dbReference>
<dbReference type="PANTHER" id="PTHR22916:SF3">
    <property type="entry name" value="UDP-GLCNAC:BETAGAL BETA-1,3-N-ACETYLGLUCOSAMINYLTRANSFERASE-LIKE PROTEIN 1"/>
    <property type="match status" value="1"/>
</dbReference>
<accession>A0A2T4Y6K8</accession>
<dbReference type="Gene3D" id="3.90.550.10">
    <property type="entry name" value="Spore Coat Polysaccharide Biosynthesis Protein SpsA, Chain A"/>
    <property type="match status" value="1"/>
</dbReference>
<dbReference type="EMBL" id="PZPP01000001">
    <property type="protein sequence ID" value="PTM37806.1"/>
    <property type="molecule type" value="Genomic_DNA"/>
</dbReference>
<dbReference type="SUPFAM" id="SSF53448">
    <property type="entry name" value="Nucleotide-diphospho-sugar transferases"/>
    <property type="match status" value="1"/>
</dbReference>
<name>A0A2T4Y6K8_ENTCL</name>
<comment type="caution">
    <text evidence="2">The sequence shown here is derived from an EMBL/GenBank/DDBJ whole genome shotgun (WGS) entry which is preliminary data.</text>
</comment>
<gene>
    <name evidence="2" type="ORF">DA103_00755</name>
</gene>
<sequence>MNELISVIITTYNREELLERAIRSVIAQTYPAVELVIVDDCSNEKTAQLIERMRAECEARFVHFTYERNEKNSGSNFSRNRGYALSHGVFVTGLDDDDYFLPERLSKLVSRYDENYAFVTDTPARLDKTHRTYPDTNDKRIIGLQDILCENVVGNQVLTTKEKLSGVGGFSPEIKQQQDRDVWIKLILKYGPGIKYSFSTAMVDAEHGSNRITSQIKKYNAYRKLYFKYREHMSDETKSNNLFQLMSFRGFKSSRMNCLLRGRKKDAKLRMKLLRRTLKEMFRGA</sequence>
<dbReference type="PANTHER" id="PTHR22916">
    <property type="entry name" value="GLYCOSYLTRANSFERASE"/>
    <property type="match status" value="1"/>
</dbReference>
<evidence type="ECO:0000313" key="3">
    <source>
        <dbReference type="Proteomes" id="UP000241614"/>
    </source>
</evidence>
<dbReference type="OrthoDB" id="9801954at2"/>
<reference evidence="2 3" key="1">
    <citation type="submission" date="2018-04" db="EMBL/GenBank/DDBJ databases">
        <title>Genome sequencing reveals highly heavy metal resistance and biotechnology application of the novel Enterobacter cloacae amazonensis isolated from wastewater river in Manaus - Amazonas.</title>
        <authorList>
            <person name="Astolfi M.C.T."/>
            <person name="Carvalho E.B.D.S."/>
            <person name="Lacerda L.B."/>
            <person name="Pinto M.V."/>
            <person name="Nogueira V.B."/>
            <person name="Barros A.M."/>
            <person name="Astolfi-Filho S."/>
        </authorList>
    </citation>
    <scope>NUCLEOTIDE SEQUENCE [LARGE SCALE GENOMIC DNA]</scope>
    <source>
        <strain evidence="3">amazonensis</strain>
    </source>
</reference>
<dbReference type="CDD" id="cd00761">
    <property type="entry name" value="Glyco_tranf_GTA_type"/>
    <property type="match status" value="1"/>
</dbReference>
<evidence type="ECO:0000259" key="1">
    <source>
        <dbReference type="Pfam" id="PF00535"/>
    </source>
</evidence>
<organism evidence="2 3">
    <name type="scientific">Enterobacter cloacae</name>
    <dbReference type="NCBI Taxonomy" id="550"/>
    <lineage>
        <taxon>Bacteria</taxon>
        <taxon>Pseudomonadati</taxon>
        <taxon>Pseudomonadota</taxon>
        <taxon>Gammaproteobacteria</taxon>
        <taxon>Enterobacterales</taxon>
        <taxon>Enterobacteriaceae</taxon>
        <taxon>Enterobacter</taxon>
        <taxon>Enterobacter cloacae complex</taxon>
    </lineage>
</organism>
<proteinExistence type="predicted"/>
<protein>
    <submittedName>
        <fullName evidence="2">Family 2 glycosyl transferase</fullName>
    </submittedName>
</protein>
<dbReference type="InterPro" id="IPR029044">
    <property type="entry name" value="Nucleotide-diphossugar_trans"/>
</dbReference>
<dbReference type="GO" id="GO:0016758">
    <property type="term" value="F:hexosyltransferase activity"/>
    <property type="evidence" value="ECO:0007669"/>
    <property type="project" value="UniProtKB-ARBA"/>
</dbReference>
<dbReference type="AlphaFoldDB" id="A0A2T4Y6K8"/>
<evidence type="ECO:0000313" key="2">
    <source>
        <dbReference type="EMBL" id="PTM37806.1"/>
    </source>
</evidence>
<feature type="domain" description="Glycosyltransferase 2-like" evidence="1">
    <location>
        <begin position="6"/>
        <end position="137"/>
    </location>
</feature>
<dbReference type="Proteomes" id="UP000241614">
    <property type="component" value="Unassembled WGS sequence"/>
</dbReference>